<evidence type="ECO:0000313" key="1">
    <source>
        <dbReference type="EMBL" id="SFM00967.1"/>
    </source>
</evidence>
<organism evidence="1 2">
    <name type="scientific">Pelosinus propionicus DSM 13327</name>
    <dbReference type="NCBI Taxonomy" id="1123291"/>
    <lineage>
        <taxon>Bacteria</taxon>
        <taxon>Bacillati</taxon>
        <taxon>Bacillota</taxon>
        <taxon>Negativicutes</taxon>
        <taxon>Selenomonadales</taxon>
        <taxon>Sporomusaceae</taxon>
        <taxon>Pelosinus</taxon>
    </lineage>
</organism>
<accession>A0A1I4MDB4</accession>
<name>A0A1I4MDB4_9FIRM</name>
<protein>
    <recommendedName>
        <fullName evidence="3">DUF2922 domain-containing protein</fullName>
    </recommendedName>
</protein>
<dbReference type="OrthoDB" id="9795264at2"/>
<dbReference type="Proteomes" id="UP000199520">
    <property type="component" value="Unassembled WGS sequence"/>
</dbReference>
<sequence>MADTNTKTLELVFITEGNKEVTVVVKDPKDGVTLAEAQAVMATIIAKNVFAATSGDLVTAKEAQLRQLAITELT</sequence>
<evidence type="ECO:0008006" key="3">
    <source>
        <dbReference type="Google" id="ProtNLM"/>
    </source>
</evidence>
<proteinExistence type="predicted"/>
<dbReference type="Pfam" id="PF11148">
    <property type="entry name" value="DUF2922"/>
    <property type="match status" value="1"/>
</dbReference>
<reference evidence="2" key="1">
    <citation type="submission" date="2016-10" db="EMBL/GenBank/DDBJ databases">
        <authorList>
            <person name="Varghese N."/>
            <person name="Submissions S."/>
        </authorList>
    </citation>
    <scope>NUCLEOTIDE SEQUENCE [LARGE SCALE GENOMIC DNA]</scope>
    <source>
        <strain evidence="2">DSM 13327</strain>
    </source>
</reference>
<dbReference type="InterPro" id="IPR021321">
    <property type="entry name" value="DUF2922"/>
</dbReference>
<dbReference type="RefSeq" id="WP_090939607.1">
    <property type="nucleotide sequence ID" value="NZ_FOTS01000032.1"/>
</dbReference>
<evidence type="ECO:0000313" key="2">
    <source>
        <dbReference type="Proteomes" id="UP000199520"/>
    </source>
</evidence>
<keyword evidence="2" id="KW-1185">Reference proteome</keyword>
<dbReference type="AlphaFoldDB" id="A0A1I4MDB4"/>
<dbReference type="STRING" id="1123291.SAMN04490355_103229"/>
<gene>
    <name evidence="1" type="ORF">SAMN04490355_103229</name>
</gene>
<dbReference type="EMBL" id="FOTS01000032">
    <property type="protein sequence ID" value="SFM00967.1"/>
    <property type="molecule type" value="Genomic_DNA"/>
</dbReference>